<proteinExistence type="predicted"/>
<evidence type="ECO:0000313" key="2">
    <source>
        <dbReference type="Proteomes" id="UP000186744"/>
    </source>
</evidence>
<evidence type="ECO:0000313" key="1">
    <source>
        <dbReference type="EMBL" id="SIS65406.1"/>
    </source>
</evidence>
<accession>A0A1N7KV81</accession>
<keyword evidence="2" id="KW-1185">Reference proteome</keyword>
<dbReference type="Proteomes" id="UP000186744">
    <property type="component" value="Unassembled WGS sequence"/>
</dbReference>
<reference evidence="2" key="1">
    <citation type="submission" date="2017-01" db="EMBL/GenBank/DDBJ databases">
        <authorList>
            <person name="Varghese N."/>
            <person name="Submissions S."/>
        </authorList>
    </citation>
    <scope>NUCLEOTIDE SEQUENCE [LARGE SCALE GENOMIC DNA]</scope>
    <source>
        <strain evidence="2">DSM 18017</strain>
    </source>
</reference>
<name>A0A1N7KV81_9FLAO</name>
<sequence length="57" mass="6621">MKNQRLNNGKKLNKKELKTIKGGLLMCIDHETGLCRETGIRCAERQCRYVLEPPFPF</sequence>
<dbReference type="EMBL" id="FTOL01000001">
    <property type="protein sequence ID" value="SIS65406.1"/>
    <property type="molecule type" value="Genomic_DNA"/>
</dbReference>
<organism evidence="1 2">
    <name type="scientific">Chryseobacterium ureilyticum</name>
    <dbReference type="NCBI Taxonomy" id="373668"/>
    <lineage>
        <taxon>Bacteria</taxon>
        <taxon>Pseudomonadati</taxon>
        <taxon>Bacteroidota</taxon>
        <taxon>Flavobacteriia</taxon>
        <taxon>Flavobacteriales</taxon>
        <taxon>Weeksellaceae</taxon>
        <taxon>Chryseobacterium group</taxon>
        <taxon>Chryseobacterium</taxon>
    </lineage>
</organism>
<dbReference type="InterPro" id="IPR010133">
    <property type="entry name" value="Bacteriocin_signal_seq"/>
</dbReference>
<dbReference type="NCBIfam" id="TIGR01847">
    <property type="entry name" value="bacteriocin_sig"/>
    <property type="match status" value="1"/>
</dbReference>
<gene>
    <name evidence="1" type="ORF">SAMN05421786_101767</name>
</gene>
<dbReference type="RefSeq" id="WP_123862069.1">
    <property type="nucleotide sequence ID" value="NZ_FTOL01000001.1"/>
</dbReference>
<protein>
    <submittedName>
        <fullName evidence="1">Bacteriocin-type signal sequence-containing protein</fullName>
    </submittedName>
</protein>
<dbReference type="OrthoDB" id="1190610at2"/>
<dbReference type="AlphaFoldDB" id="A0A1N7KV81"/>
<dbReference type="STRING" id="373668.SAMN05421786_101767"/>